<feature type="active site" description="Schiff-base intermediate with substrate" evidence="4">
    <location>
        <position position="260"/>
    </location>
</feature>
<comment type="catalytic activity">
    <reaction evidence="1 4">
        <text>3-dehydroquinate = 3-dehydroshikimate + H2O</text>
        <dbReference type="Rhea" id="RHEA:21096"/>
        <dbReference type="ChEBI" id="CHEBI:15377"/>
        <dbReference type="ChEBI" id="CHEBI:16630"/>
        <dbReference type="ChEBI" id="CHEBI:32364"/>
        <dbReference type="EC" id="4.2.1.10"/>
    </reaction>
</comment>
<keyword evidence="4" id="KW-0028">Amino-acid biosynthesis</keyword>
<dbReference type="Proteomes" id="UP000198744">
    <property type="component" value="Unassembled WGS sequence"/>
</dbReference>
<comment type="caution">
    <text evidence="4">Lacks conserved residue(s) required for the propagation of feature annotation.</text>
</comment>
<dbReference type="EC" id="4.2.1.10" evidence="4"/>
<organism evidence="7 8">
    <name type="scientific">Syntrophus gentianae</name>
    <dbReference type="NCBI Taxonomy" id="43775"/>
    <lineage>
        <taxon>Bacteria</taxon>
        <taxon>Pseudomonadati</taxon>
        <taxon>Thermodesulfobacteriota</taxon>
        <taxon>Syntrophia</taxon>
        <taxon>Syntrophales</taxon>
        <taxon>Syntrophaceae</taxon>
        <taxon>Syntrophus</taxon>
    </lineage>
</organism>
<comment type="function">
    <text evidence="4">Involved in the third step of the chorismate pathway, which leads to the biosynthesis of aromatic amino acids. Catalyzes the cis-dehydration of 3-dehydroquinate (DHQ) and introduces the first double bond of the aromatic ring to yield 3-dehydroshikimate.</text>
</comment>
<dbReference type="OrthoDB" id="9813659at2"/>
<keyword evidence="8" id="KW-1185">Reference proteome</keyword>
<feature type="binding site" evidence="4">
    <location>
        <position position="322"/>
    </location>
    <ligand>
        <name>3-dehydroquinate</name>
        <dbReference type="ChEBI" id="CHEBI:32364"/>
    </ligand>
</feature>
<dbReference type="Pfam" id="PF01487">
    <property type="entry name" value="DHquinase_I"/>
    <property type="match status" value="1"/>
</dbReference>
<evidence type="ECO:0000256" key="3">
    <source>
        <dbReference type="ARBA" id="ARBA00023270"/>
    </source>
</evidence>
<dbReference type="STRING" id="43775.SAMN04489760_105128"/>
<dbReference type="Gene3D" id="1.20.59.10">
    <property type="entry name" value="Chorismate mutase"/>
    <property type="match status" value="1"/>
</dbReference>
<keyword evidence="2 4" id="KW-0456">Lyase</keyword>
<dbReference type="GO" id="GO:0003855">
    <property type="term" value="F:3-dehydroquinate dehydratase activity"/>
    <property type="evidence" value="ECO:0007669"/>
    <property type="project" value="UniProtKB-UniRule"/>
</dbReference>
<feature type="compositionally biased region" description="Basic and acidic residues" evidence="5">
    <location>
        <begin position="345"/>
        <end position="366"/>
    </location>
</feature>
<dbReference type="RefSeq" id="WP_093882654.1">
    <property type="nucleotide sequence ID" value="NZ_FOBS01000005.1"/>
</dbReference>
<dbReference type="PROSITE" id="PS51168">
    <property type="entry name" value="CHORISMATE_MUT_2"/>
    <property type="match status" value="1"/>
</dbReference>
<evidence type="ECO:0000313" key="7">
    <source>
        <dbReference type="EMBL" id="SEM15602.1"/>
    </source>
</evidence>
<dbReference type="HAMAP" id="MF_00214">
    <property type="entry name" value="AroD"/>
    <property type="match status" value="1"/>
</dbReference>
<evidence type="ECO:0000313" key="8">
    <source>
        <dbReference type="Proteomes" id="UP000198744"/>
    </source>
</evidence>
<evidence type="ECO:0000256" key="5">
    <source>
        <dbReference type="SAM" id="MobiDB-lite"/>
    </source>
</evidence>
<dbReference type="InterPro" id="IPR036263">
    <property type="entry name" value="Chorismate_II_sf"/>
</dbReference>
<feature type="active site" description="Proton donor/acceptor" evidence="4">
    <location>
        <position position="233"/>
    </location>
</feature>
<dbReference type="SUPFAM" id="SSF51569">
    <property type="entry name" value="Aldolase"/>
    <property type="match status" value="1"/>
</dbReference>
<evidence type="ECO:0000256" key="1">
    <source>
        <dbReference type="ARBA" id="ARBA00001864"/>
    </source>
</evidence>
<evidence type="ECO:0000256" key="2">
    <source>
        <dbReference type="ARBA" id="ARBA00023239"/>
    </source>
</evidence>
<dbReference type="InterPro" id="IPR036979">
    <property type="entry name" value="CM_dom_sf"/>
</dbReference>
<evidence type="ECO:0000259" key="6">
    <source>
        <dbReference type="PROSITE" id="PS51168"/>
    </source>
</evidence>
<dbReference type="GO" id="GO:0009073">
    <property type="term" value="P:aromatic amino acid family biosynthetic process"/>
    <property type="evidence" value="ECO:0007669"/>
    <property type="project" value="UniProtKB-KW"/>
</dbReference>
<dbReference type="GO" id="GO:0008652">
    <property type="term" value="P:amino acid biosynthetic process"/>
    <property type="evidence" value="ECO:0007669"/>
    <property type="project" value="UniProtKB-KW"/>
</dbReference>
<dbReference type="EMBL" id="FOBS01000005">
    <property type="protein sequence ID" value="SEM15602.1"/>
    <property type="molecule type" value="Genomic_DNA"/>
</dbReference>
<dbReference type="Gene3D" id="3.20.20.70">
    <property type="entry name" value="Aldolase class I"/>
    <property type="match status" value="1"/>
</dbReference>
<dbReference type="UniPathway" id="UPA00053">
    <property type="reaction ID" value="UER00086"/>
</dbReference>
<keyword evidence="3 4" id="KW-0704">Schiff base</keyword>
<dbReference type="SUPFAM" id="SSF48600">
    <property type="entry name" value="Chorismate mutase II"/>
    <property type="match status" value="1"/>
</dbReference>
<gene>
    <name evidence="4" type="primary">aroD</name>
    <name evidence="7" type="ORF">SAMN04489760_105128</name>
</gene>
<reference evidence="7 8" key="1">
    <citation type="submission" date="2016-10" db="EMBL/GenBank/DDBJ databases">
        <authorList>
            <person name="de Groot N.N."/>
        </authorList>
    </citation>
    <scope>NUCLEOTIDE SEQUENCE [LARGE SCALE GENOMIC DNA]</scope>
    <source>
        <strain evidence="7 8">DSM 8423</strain>
    </source>
</reference>
<accession>A0A1H7W1Z8</accession>
<keyword evidence="4" id="KW-0057">Aromatic amino acid biosynthesis</keyword>
<dbReference type="AlphaFoldDB" id="A0A1H7W1Z8"/>
<proteinExistence type="inferred from homology"/>
<sequence>MSGQSLEELRESIQNTDTRIVDLLNERAALALEIGRKKADLGMEIYDPVQEEQVYGRLAQFNNGPMPVSILSAIFGQVVAASRYLQNTLMTALLPGQDWEGLGRVKVCIPVVGPGSDEALKQISAASPLADLLELRMDLISGGNLKDLVGEIRRNPFPVKIVVTHRKGEESGLSPVAENSEREGERIAVLQEAILLGVDYVDIELSSPVALRETLKSLIGEHLGRTQLIVSCHDFSSTPSDAALEDLWRACREAGARVIKIVTFARTMADNLRVLRLIPWSLGKGQEIVAFSMGELGKISRILAPLLGAHFTFASLEKETATAPGQLTAAELFRILEILGGSGSEKGKKSEGSAEGLSAERGKTGK</sequence>
<feature type="binding site" evidence="4">
    <location>
        <position position="301"/>
    </location>
    <ligand>
        <name>3-dehydroquinate</name>
        <dbReference type="ChEBI" id="CHEBI:32364"/>
    </ligand>
</feature>
<dbReference type="InterPro" id="IPR050146">
    <property type="entry name" value="Type-I_3-dehydroquinase"/>
</dbReference>
<dbReference type="GO" id="GO:0009423">
    <property type="term" value="P:chorismate biosynthetic process"/>
    <property type="evidence" value="ECO:0007669"/>
    <property type="project" value="UniProtKB-UniRule"/>
</dbReference>
<evidence type="ECO:0000256" key="4">
    <source>
        <dbReference type="HAMAP-Rule" id="MF_00214"/>
    </source>
</evidence>
<dbReference type="GO" id="GO:0004106">
    <property type="term" value="F:chorismate mutase activity"/>
    <property type="evidence" value="ECO:0007669"/>
    <property type="project" value="InterPro"/>
</dbReference>
<feature type="binding site" evidence="4">
    <location>
        <begin position="134"/>
        <end position="136"/>
    </location>
    <ligand>
        <name>3-dehydroquinate</name>
        <dbReference type="ChEBI" id="CHEBI:32364"/>
    </ligand>
</feature>
<feature type="binding site" evidence="4">
    <location>
        <position position="326"/>
    </location>
    <ligand>
        <name>3-dehydroquinate</name>
        <dbReference type="ChEBI" id="CHEBI:32364"/>
    </ligand>
</feature>
<dbReference type="PANTHER" id="PTHR43699">
    <property type="entry name" value="3-DEHYDROQUINATE DEHYDRATASE"/>
    <property type="match status" value="1"/>
</dbReference>
<dbReference type="GO" id="GO:0046279">
    <property type="term" value="P:3,4-dihydroxybenzoate biosynthetic process"/>
    <property type="evidence" value="ECO:0007669"/>
    <property type="project" value="TreeGrafter"/>
</dbReference>
<dbReference type="InterPro" id="IPR001381">
    <property type="entry name" value="DHquinase_I"/>
</dbReference>
<comment type="similarity">
    <text evidence="4">Belongs to the type-I 3-dehydroquinase family.</text>
</comment>
<protein>
    <recommendedName>
        <fullName evidence="4">3-dehydroquinate dehydratase</fullName>
        <shortName evidence="4">3-dehydroquinase</shortName>
        <ecNumber evidence="4">4.2.1.10</ecNumber>
    </recommendedName>
    <alternativeName>
        <fullName evidence="4">Type I DHQase</fullName>
    </alternativeName>
    <alternativeName>
        <fullName evidence="4">Type I dehydroquinase</fullName>
        <shortName evidence="4">DHQ1</shortName>
    </alternativeName>
</protein>
<dbReference type="PANTHER" id="PTHR43699:SF1">
    <property type="entry name" value="3-DEHYDROQUINATE DEHYDRATASE"/>
    <property type="match status" value="1"/>
</dbReference>
<feature type="region of interest" description="Disordered" evidence="5">
    <location>
        <begin position="342"/>
        <end position="366"/>
    </location>
</feature>
<dbReference type="Pfam" id="PF01817">
    <property type="entry name" value="CM_2"/>
    <property type="match status" value="1"/>
</dbReference>
<feature type="domain" description="Chorismate mutase" evidence="6">
    <location>
        <begin position="1"/>
        <end position="90"/>
    </location>
</feature>
<dbReference type="SMART" id="SM00830">
    <property type="entry name" value="CM_2"/>
    <property type="match status" value="1"/>
</dbReference>
<dbReference type="InterPro" id="IPR013785">
    <property type="entry name" value="Aldolase_TIM"/>
</dbReference>
<comment type="subunit">
    <text evidence="4">Homodimer.</text>
</comment>
<dbReference type="InterPro" id="IPR002701">
    <property type="entry name" value="CM_II_prokaryot"/>
</dbReference>
<dbReference type="CDD" id="cd00502">
    <property type="entry name" value="DHQase_I"/>
    <property type="match status" value="1"/>
</dbReference>
<comment type="pathway">
    <text evidence="4">Metabolic intermediate biosynthesis; chorismate biosynthesis; chorismate from D-erythrose 4-phosphate and phosphoenolpyruvate: step 3/7.</text>
</comment>
<feature type="binding site" evidence="4">
    <location>
        <position position="166"/>
    </location>
    <ligand>
        <name>3-dehydroquinate</name>
        <dbReference type="ChEBI" id="CHEBI:32364"/>
    </ligand>
</feature>
<name>A0A1H7W1Z8_9BACT</name>